<evidence type="ECO:0000256" key="1">
    <source>
        <dbReference type="ARBA" id="ARBA00004123"/>
    </source>
</evidence>
<keyword evidence="2" id="KW-0805">Transcription regulation</keyword>
<protein>
    <recommendedName>
        <fullName evidence="7">DOG1 domain-containing protein</fullName>
    </recommendedName>
</protein>
<accession>A0A3P6DMQ6</accession>
<dbReference type="InterPro" id="IPR025422">
    <property type="entry name" value="TGA_domain"/>
</dbReference>
<evidence type="ECO:0000256" key="3">
    <source>
        <dbReference type="ARBA" id="ARBA00023125"/>
    </source>
</evidence>
<organism evidence="8">
    <name type="scientific">Brassica oleracea</name>
    <name type="common">Wild cabbage</name>
    <dbReference type="NCBI Taxonomy" id="3712"/>
    <lineage>
        <taxon>Eukaryota</taxon>
        <taxon>Viridiplantae</taxon>
        <taxon>Streptophyta</taxon>
        <taxon>Embryophyta</taxon>
        <taxon>Tracheophyta</taxon>
        <taxon>Spermatophyta</taxon>
        <taxon>Magnoliopsida</taxon>
        <taxon>eudicotyledons</taxon>
        <taxon>Gunneridae</taxon>
        <taxon>Pentapetalae</taxon>
        <taxon>rosids</taxon>
        <taxon>malvids</taxon>
        <taxon>Brassicales</taxon>
        <taxon>Brassicaceae</taxon>
        <taxon>Brassiceae</taxon>
        <taxon>Brassica</taxon>
    </lineage>
</organism>
<keyword evidence="5" id="KW-0804">Transcription</keyword>
<dbReference type="EMBL" id="LR031875">
    <property type="protein sequence ID" value="VDD28620.1"/>
    <property type="molecule type" value="Genomic_DNA"/>
</dbReference>
<dbReference type="GO" id="GO:0005634">
    <property type="term" value="C:nucleus"/>
    <property type="evidence" value="ECO:0007669"/>
    <property type="project" value="UniProtKB-SubCell"/>
</dbReference>
<name>A0A3P6DMQ6_BRAOL</name>
<keyword evidence="6" id="KW-0539">Nucleus</keyword>
<dbReference type="Pfam" id="PF14144">
    <property type="entry name" value="DOG1"/>
    <property type="match status" value="1"/>
</dbReference>
<evidence type="ECO:0000256" key="2">
    <source>
        <dbReference type="ARBA" id="ARBA00023015"/>
    </source>
</evidence>
<evidence type="ECO:0000313" key="8">
    <source>
        <dbReference type="EMBL" id="VDD28620.1"/>
    </source>
</evidence>
<reference evidence="8" key="1">
    <citation type="submission" date="2018-11" db="EMBL/GenBank/DDBJ databases">
        <authorList>
            <consortium name="Genoscope - CEA"/>
            <person name="William W."/>
        </authorList>
    </citation>
    <scope>NUCLEOTIDE SEQUENCE</scope>
</reference>
<dbReference type="PANTHER" id="PTHR45693:SF58">
    <property type="entry name" value="DOG1 DOMAIN-CONTAINING PROTEIN"/>
    <property type="match status" value="1"/>
</dbReference>
<evidence type="ECO:0000256" key="4">
    <source>
        <dbReference type="ARBA" id="ARBA00023159"/>
    </source>
</evidence>
<keyword evidence="3" id="KW-0238">DNA-binding</keyword>
<evidence type="ECO:0000259" key="7">
    <source>
        <dbReference type="PROSITE" id="PS51806"/>
    </source>
</evidence>
<dbReference type="AlphaFoldDB" id="A0A3P6DMQ6"/>
<dbReference type="GO" id="GO:0043565">
    <property type="term" value="F:sequence-specific DNA binding"/>
    <property type="evidence" value="ECO:0007669"/>
    <property type="project" value="InterPro"/>
</dbReference>
<dbReference type="PANTHER" id="PTHR45693">
    <property type="entry name" value="TRANSCRIPTION FACTOR TGA9"/>
    <property type="match status" value="1"/>
</dbReference>
<comment type="subcellular location">
    <subcellularLocation>
        <location evidence="1">Nucleus</location>
    </subcellularLocation>
</comment>
<keyword evidence="4" id="KW-0010">Activator</keyword>
<proteinExistence type="predicted"/>
<evidence type="ECO:0000256" key="6">
    <source>
        <dbReference type="ARBA" id="ARBA00023242"/>
    </source>
</evidence>
<feature type="domain" description="DOG1" evidence="7">
    <location>
        <begin position="178"/>
        <end position="388"/>
    </location>
</feature>
<sequence length="393" mass="44875">MNSTSTHFVPPRRVNIYEPLHQFGMWGETFKSNIGNGNINTPSHIIIPNNQKLDNNLSEDTSHGTPLIFDQETSTSRHPDKIKRRLAQNREAAKKKNNVLISFQFAYVQQLETSRLKLIQLEQELDRARQQGFYVGNGIDTSTTTSLSFSENMNPGLYQEQGSIDKNQNLNVKIKTGIAAFEMEYGQWIEEQNKQICELRTVLQGHVGDVELRLLVEIAMKHYFDLFRMKSAAAKEDVFFVMSGMWRTSAERFFLWIGGFRPSDLIKVLLPHFDVMTDQQILDVCNLRQSCQQAEDALSQGMEKLQHTLADCVAGGRLGEGNYIPQVNSAMERAEASVSFVNQADHLRHETLQQMHRILTTRQAARGLLALGEYFQRLRALSSSWATRHREPT</sequence>
<dbReference type="PROSITE" id="PS51806">
    <property type="entry name" value="DOG1"/>
    <property type="match status" value="1"/>
</dbReference>
<dbReference type="GO" id="GO:0006351">
    <property type="term" value="P:DNA-templated transcription"/>
    <property type="evidence" value="ECO:0007669"/>
    <property type="project" value="InterPro"/>
</dbReference>
<evidence type="ECO:0000256" key="5">
    <source>
        <dbReference type="ARBA" id="ARBA00023163"/>
    </source>
</evidence>
<gene>
    <name evidence="8" type="ORF">BOLC9T53943H</name>
</gene>